<dbReference type="RefSeq" id="WP_379928399.1">
    <property type="nucleotide sequence ID" value="NZ_JBHUMM010000007.1"/>
</dbReference>
<dbReference type="Pfam" id="PF04539">
    <property type="entry name" value="Sigma70_r3"/>
    <property type="match status" value="1"/>
</dbReference>
<evidence type="ECO:0000256" key="3">
    <source>
        <dbReference type="ARBA" id="ARBA00023125"/>
    </source>
</evidence>
<dbReference type="Pfam" id="PF04545">
    <property type="entry name" value="Sigma70_r4"/>
    <property type="match status" value="1"/>
</dbReference>
<dbReference type="Pfam" id="PF04542">
    <property type="entry name" value="Sigma70_r2"/>
    <property type="match status" value="1"/>
</dbReference>
<evidence type="ECO:0000259" key="6">
    <source>
        <dbReference type="Pfam" id="PF04542"/>
    </source>
</evidence>
<dbReference type="Gene3D" id="1.20.140.160">
    <property type="match status" value="1"/>
</dbReference>
<evidence type="ECO:0000259" key="7">
    <source>
        <dbReference type="Pfam" id="PF04545"/>
    </source>
</evidence>
<dbReference type="CDD" id="cd06171">
    <property type="entry name" value="Sigma70_r4"/>
    <property type="match status" value="1"/>
</dbReference>
<organism evidence="8 9">
    <name type="scientific">Marinicrinis sediminis</name>
    <dbReference type="NCBI Taxonomy" id="1652465"/>
    <lineage>
        <taxon>Bacteria</taxon>
        <taxon>Bacillati</taxon>
        <taxon>Bacillota</taxon>
        <taxon>Bacilli</taxon>
        <taxon>Bacillales</taxon>
        <taxon>Paenibacillaceae</taxon>
    </lineage>
</organism>
<keyword evidence="1" id="KW-0805">Transcription regulation</keyword>
<dbReference type="InterPro" id="IPR007624">
    <property type="entry name" value="RNA_pol_sigma70_r3"/>
</dbReference>
<dbReference type="InterPro" id="IPR013325">
    <property type="entry name" value="RNA_pol_sigma_r2"/>
</dbReference>
<dbReference type="NCBIfam" id="TIGR02937">
    <property type="entry name" value="sigma70-ECF"/>
    <property type="match status" value="1"/>
</dbReference>
<name>A0ABW5R977_9BACL</name>
<dbReference type="PANTHER" id="PTHR30385">
    <property type="entry name" value="SIGMA FACTOR F FLAGELLAR"/>
    <property type="match status" value="1"/>
</dbReference>
<keyword evidence="3" id="KW-0238">DNA-binding</keyword>
<dbReference type="Proteomes" id="UP001597497">
    <property type="component" value="Unassembled WGS sequence"/>
</dbReference>
<evidence type="ECO:0000256" key="1">
    <source>
        <dbReference type="ARBA" id="ARBA00023015"/>
    </source>
</evidence>
<comment type="caution">
    <text evidence="8">The sequence shown here is derived from an EMBL/GenBank/DDBJ whole genome shotgun (WGS) entry which is preliminary data.</text>
</comment>
<evidence type="ECO:0000256" key="2">
    <source>
        <dbReference type="ARBA" id="ARBA00023082"/>
    </source>
</evidence>
<dbReference type="EMBL" id="JBHUMM010000007">
    <property type="protein sequence ID" value="MFD2670979.1"/>
    <property type="molecule type" value="Genomic_DNA"/>
</dbReference>
<keyword evidence="4" id="KW-0804">Transcription</keyword>
<keyword evidence="2" id="KW-0731">Sigma factor</keyword>
<dbReference type="PANTHER" id="PTHR30385:SF4">
    <property type="entry name" value="RNA POLYMERASE SIGMA-E FACTOR"/>
    <property type="match status" value="1"/>
</dbReference>
<evidence type="ECO:0000313" key="9">
    <source>
        <dbReference type="Proteomes" id="UP001597497"/>
    </source>
</evidence>
<dbReference type="Gene3D" id="1.10.1740.10">
    <property type="match status" value="1"/>
</dbReference>
<proteinExistence type="predicted"/>
<dbReference type="SUPFAM" id="SSF88659">
    <property type="entry name" value="Sigma3 and sigma4 domains of RNA polymerase sigma factors"/>
    <property type="match status" value="2"/>
</dbReference>
<accession>A0ABW5R977</accession>
<reference evidence="9" key="1">
    <citation type="journal article" date="2019" name="Int. J. Syst. Evol. Microbiol.">
        <title>The Global Catalogue of Microorganisms (GCM) 10K type strain sequencing project: providing services to taxonomists for standard genome sequencing and annotation.</title>
        <authorList>
            <consortium name="The Broad Institute Genomics Platform"/>
            <consortium name="The Broad Institute Genome Sequencing Center for Infectious Disease"/>
            <person name="Wu L."/>
            <person name="Ma J."/>
        </authorList>
    </citation>
    <scope>NUCLEOTIDE SEQUENCE [LARGE SCALE GENOMIC DNA]</scope>
    <source>
        <strain evidence="9">KCTC 33676</strain>
    </source>
</reference>
<protein>
    <submittedName>
        <fullName evidence="8">Sigma-70 family RNA polymerase sigma factor</fullName>
    </submittedName>
</protein>
<dbReference type="InterPro" id="IPR014284">
    <property type="entry name" value="RNA_pol_sigma-70_dom"/>
</dbReference>
<feature type="domain" description="RNA polymerase sigma-70 region 3" evidence="5">
    <location>
        <begin position="112"/>
        <end position="180"/>
    </location>
</feature>
<dbReference type="SUPFAM" id="SSF88946">
    <property type="entry name" value="Sigma2 domain of RNA polymerase sigma factors"/>
    <property type="match status" value="1"/>
</dbReference>
<gene>
    <name evidence="8" type="ORF">ACFSUC_05075</name>
</gene>
<dbReference type="InterPro" id="IPR007630">
    <property type="entry name" value="RNA_pol_sigma70_r4"/>
</dbReference>
<feature type="domain" description="RNA polymerase sigma-70 region 4" evidence="7">
    <location>
        <begin position="199"/>
        <end position="248"/>
    </location>
</feature>
<dbReference type="InterPro" id="IPR013324">
    <property type="entry name" value="RNA_pol_sigma_r3/r4-like"/>
</dbReference>
<evidence type="ECO:0000313" key="8">
    <source>
        <dbReference type="EMBL" id="MFD2670979.1"/>
    </source>
</evidence>
<dbReference type="InterPro" id="IPR007627">
    <property type="entry name" value="RNA_pol_sigma70_r2"/>
</dbReference>
<keyword evidence="9" id="KW-1185">Reference proteome</keyword>
<evidence type="ECO:0000256" key="4">
    <source>
        <dbReference type="ARBA" id="ARBA00023163"/>
    </source>
</evidence>
<evidence type="ECO:0000259" key="5">
    <source>
        <dbReference type="Pfam" id="PF04539"/>
    </source>
</evidence>
<sequence length="259" mass="29888">MRKEEEQPQSSPAHEQLIAYQKEPTEELASELLRQYEPLVQMAGRKLSRNQPNMVEDLLQVGRMVLLRLFESYDPTMGVQFEAYAMKSIVGYMKNYLRDKSWYIQVPRRMKEKGKQVQKAVETLTVRLERSPDVYEIAEEMEISVEEAIELLAAKDAYSYVSLDHPVKEEDASTTLGDLLGAPDDDYGKLEHRMDLKQAIMELKEEERKVISLVFIQEMSQRAAAQELGISQMSVSRIQRRAIGKLKKLLDQPDEDSVM</sequence>
<feature type="domain" description="RNA polymerase sigma-70 region 2" evidence="6">
    <location>
        <begin position="32"/>
        <end position="102"/>
    </location>
</feature>